<evidence type="ECO:0008006" key="3">
    <source>
        <dbReference type="Google" id="ProtNLM"/>
    </source>
</evidence>
<keyword evidence="2" id="KW-1185">Reference proteome</keyword>
<dbReference type="Proteomes" id="UP000325105">
    <property type="component" value="Unassembled WGS sequence"/>
</dbReference>
<accession>A0A5S5CVA9</accession>
<sequence length="666" mass="75864">MTIFQTYTGNAMLNNALMTVEALAGLKDVSEITPDLLMELYTKKDLKSINKRLKSYTMLFTKNGPLHNDKANGDRIYESLLTTIISNFEGEGPRVCEISGLRFRTSFSDLYKTALKKLNFPEKEIQKKDTTIGRTWFPLIGGLGSDAQALPQAKFAVQIHPICIVILQFLPLSSLLYRGGILLVDSSNFELSKTMVAKHAKTLSERIGLASVAESIENVKNFAKGDYLSNVLEILKEKEDLEESYSDLNMWSFSNSGTGASCGIDRVPNSLIRKLQTLYRNPKIANELKGILARNDSSYSFLESLEGNRDWFLLYPSIFGSGKKAIAYPGVSPDFLETYYQVIGQADLIPTAKYIAGLIEKYRSKSFEKLLEKSDAWNSPDYKVELYKVLLLATENGKWSFEHQIAILDNSNELPIKNNYYEFHKIVHYYTQQNIKNDDITAVDVSESKVFALCRWLISLIQRNSKASTIKVELLNSSKNANVRYNSVIIDALNDIYIPIVNIIAAFYDENFNFRKNGTNELLRIFFSQPIQPQFAYSPLNIATGDNSLIQRWIKKIRAFARDYQAYYYAKYKNIGTGNLPLKKFNKTVDSFINERDNFYMLLNEIIFNTNEYIKEETGSKQDKWSVEDLMTDPIGNSNRNVCVTAITFLLKETAVEPLKEKLEQN</sequence>
<proteinExistence type="predicted"/>
<dbReference type="EMBL" id="VNHX01000035">
    <property type="protein sequence ID" value="TYP87741.1"/>
    <property type="molecule type" value="Genomic_DNA"/>
</dbReference>
<comment type="caution">
    <text evidence="1">The sequence shown here is derived from an EMBL/GenBank/DDBJ whole genome shotgun (WGS) entry which is preliminary data.</text>
</comment>
<organism evidence="1 2">
    <name type="scientific">Sphingobacterium allocomposti</name>
    <dbReference type="NCBI Taxonomy" id="415956"/>
    <lineage>
        <taxon>Bacteria</taxon>
        <taxon>Pseudomonadati</taxon>
        <taxon>Bacteroidota</taxon>
        <taxon>Sphingobacteriia</taxon>
        <taxon>Sphingobacteriales</taxon>
        <taxon>Sphingobacteriaceae</taxon>
        <taxon>Sphingobacterium</taxon>
    </lineage>
</organism>
<dbReference type="AlphaFoldDB" id="A0A5S5CVA9"/>
<reference evidence="1 2" key="1">
    <citation type="submission" date="2019-07" db="EMBL/GenBank/DDBJ databases">
        <title>Genomic Encyclopedia of Archaeal and Bacterial Type Strains, Phase II (KMG-II): from individual species to whole genera.</title>
        <authorList>
            <person name="Goeker M."/>
        </authorList>
    </citation>
    <scope>NUCLEOTIDE SEQUENCE [LARGE SCALE GENOMIC DNA]</scope>
    <source>
        <strain evidence="1 2">DSM 18850</strain>
    </source>
</reference>
<evidence type="ECO:0000313" key="2">
    <source>
        <dbReference type="Proteomes" id="UP000325105"/>
    </source>
</evidence>
<evidence type="ECO:0000313" key="1">
    <source>
        <dbReference type="EMBL" id="TYP87741.1"/>
    </source>
</evidence>
<gene>
    <name evidence="1" type="ORF">BC792_13515</name>
</gene>
<protein>
    <recommendedName>
        <fullName evidence="3">CRISPR-associated protein Cst1</fullName>
    </recommendedName>
</protein>
<name>A0A5S5CVA9_9SPHI</name>